<dbReference type="InterPro" id="IPR036134">
    <property type="entry name" value="Crypto/Photolyase_FAD-like_sf"/>
</dbReference>
<reference evidence="2" key="1">
    <citation type="journal article" date="2019" name="Int. J. Syst. Evol. Microbiol.">
        <title>The Global Catalogue of Microorganisms (GCM) 10K type strain sequencing project: providing services to taxonomists for standard genome sequencing and annotation.</title>
        <authorList>
            <consortium name="The Broad Institute Genomics Platform"/>
            <consortium name="The Broad Institute Genome Sequencing Center for Infectious Disease"/>
            <person name="Wu L."/>
            <person name="Ma J."/>
        </authorList>
    </citation>
    <scope>NUCLEOTIDE SEQUENCE [LARGE SCALE GENOMIC DNA]</scope>
    <source>
        <strain evidence="2">CGMCC 1.12479</strain>
    </source>
</reference>
<accession>A0ABQ1N7T9</accession>
<comment type="caution">
    <text evidence="1">The sequence shown here is derived from an EMBL/GenBank/DDBJ whole genome shotgun (WGS) entry which is preliminary data.</text>
</comment>
<dbReference type="SUPFAM" id="SSF48173">
    <property type="entry name" value="Cryptochrome/photolyase FAD-binding domain"/>
    <property type="match status" value="1"/>
</dbReference>
<dbReference type="InterPro" id="IPR014729">
    <property type="entry name" value="Rossmann-like_a/b/a_fold"/>
</dbReference>
<dbReference type="PANTHER" id="PTHR38657:SF1">
    <property type="entry name" value="SLR1343 PROTEIN"/>
    <property type="match status" value="1"/>
</dbReference>
<dbReference type="Gene3D" id="1.25.40.80">
    <property type="match status" value="1"/>
</dbReference>
<keyword evidence="2" id="KW-1185">Reference proteome</keyword>
<dbReference type="Gene3D" id="1.10.10.1710">
    <property type="entry name" value="Deoxyribodipyrimidine photolyase-related"/>
    <property type="match status" value="1"/>
</dbReference>
<dbReference type="Gene3D" id="3.40.50.620">
    <property type="entry name" value="HUPs"/>
    <property type="match status" value="1"/>
</dbReference>
<organism evidence="1 2">
    <name type="scientific">Belliella aquatica</name>
    <dbReference type="NCBI Taxonomy" id="1323734"/>
    <lineage>
        <taxon>Bacteria</taxon>
        <taxon>Pseudomonadati</taxon>
        <taxon>Bacteroidota</taxon>
        <taxon>Cytophagia</taxon>
        <taxon>Cytophagales</taxon>
        <taxon>Cyclobacteriaceae</taxon>
        <taxon>Belliella</taxon>
    </lineage>
</organism>
<dbReference type="EMBL" id="BMFD01000022">
    <property type="protein sequence ID" value="GGC53573.1"/>
    <property type="molecule type" value="Genomic_DNA"/>
</dbReference>
<dbReference type="InterPro" id="IPR007357">
    <property type="entry name" value="PhrB-like"/>
</dbReference>
<dbReference type="PANTHER" id="PTHR38657">
    <property type="entry name" value="SLR1343 PROTEIN"/>
    <property type="match status" value="1"/>
</dbReference>
<dbReference type="Proteomes" id="UP000635885">
    <property type="component" value="Unassembled WGS sequence"/>
</dbReference>
<sequence length="510" mass="60199">MMKKTLRLILGDQLNSKHSWFQNQSPEVTYLLMEMKQETDYVKHHIQKVVGFFLAMRNFSKSLTETGHQVIYLNLDDEENQQNLETNIKKLIQDQGFEKFEYQLPDEYRLDMQLKELCEQIAIPTEAFDSEHFLTERNFLKDFFKGKKTYLMESFYREMRRKYDILMDGKEPITGKWNYDHDNRNKLKDPILLVPPKVFKKDVSEILDLLQKMEIKTIGSCDPKHFEWPVSREESLELITYFCQKLLSSFGEYQDAMYSGDKFLFHSRLSFAMNTKMLSPLEVVQEVEKYWLAHQETVSIAQVEGFIRQIIGWREYMRGVYWAKMPEFKTMNFFNHDRKLPDYFWTGETKMSCVKHAVDQSLESAYAHHIQRLMVTGNFALLAGISPDELDEWYLGIYIDAIEWVEITNTRGMSQFADGGIVGTKPYVSSANYIDKMSNYCSGCFYKKALKVGEKACPFNSLYWHFYARNESKLAKNPRIGMAYRTLAKMKDQEAILKQGDYYLENIEDL</sequence>
<evidence type="ECO:0000313" key="2">
    <source>
        <dbReference type="Proteomes" id="UP000635885"/>
    </source>
</evidence>
<dbReference type="Pfam" id="PF04244">
    <property type="entry name" value="DPRP"/>
    <property type="match status" value="1"/>
</dbReference>
<evidence type="ECO:0000313" key="1">
    <source>
        <dbReference type="EMBL" id="GGC53573.1"/>
    </source>
</evidence>
<dbReference type="InterPro" id="IPR052551">
    <property type="entry name" value="UV-DNA_repair_photolyase"/>
</dbReference>
<protein>
    <submittedName>
        <fullName evidence="1">Cryptochrome/photolyase family protein</fullName>
    </submittedName>
</protein>
<dbReference type="Gene3D" id="1.10.579.10">
    <property type="entry name" value="DNA Cyclobutane Dipyrimidine Photolyase, subunit A, domain 3"/>
    <property type="match status" value="1"/>
</dbReference>
<gene>
    <name evidence="1" type="ORF">GCM10010993_34980</name>
</gene>
<name>A0ABQ1N7T9_9BACT</name>
<proteinExistence type="predicted"/>